<accession>A0A2R8CIU3</accession>
<dbReference type="Proteomes" id="UP000244934">
    <property type="component" value="Unassembled WGS sequence"/>
</dbReference>
<organism evidence="1 2">
    <name type="scientific">Kushneria phyllosphaerae</name>
    <dbReference type="NCBI Taxonomy" id="2100822"/>
    <lineage>
        <taxon>Bacteria</taxon>
        <taxon>Pseudomonadati</taxon>
        <taxon>Pseudomonadota</taxon>
        <taxon>Gammaproteobacteria</taxon>
        <taxon>Oceanospirillales</taxon>
        <taxon>Halomonadaceae</taxon>
        <taxon>Kushneria</taxon>
    </lineage>
</organism>
<protein>
    <submittedName>
        <fullName evidence="1">Uncharacterized protein</fullName>
    </submittedName>
</protein>
<sequence>MPSGVPAQVAVSYSDVKSNIVLFGRIIYAILCID</sequence>
<dbReference type="AlphaFoldDB" id="A0A2R8CIU3"/>
<reference evidence="2" key="1">
    <citation type="submission" date="2018-03" db="EMBL/GenBank/DDBJ databases">
        <authorList>
            <person name="Navarro De La Torre S."/>
        </authorList>
    </citation>
    <scope>NUCLEOTIDE SEQUENCE [LARGE SCALE GENOMIC DNA]</scope>
    <source>
        <strain evidence="2">EAod3</strain>
    </source>
</reference>
<dbReference type="EMBL" id="ONZI01000001">
    <property type="protein sequence ID" value="SPJ32810.1"/>
    <property type="molecule type" value="Genomic_DNA"/>
</dbReference>
<proteinExistence type="predicted"/>
<keyword evidence="2" id="KW-1185">Reference proteome</keyword>
<gene>
    <name evidence="1" type="ORF">KSP9073_00811</name>
</gene>
<evidence type="ECO:0000313" key="1">
    <source>
        <dbReference type="EMBL" id="SPJ32810.1"/>
    </source>
</evidence>
<name>A0A2R8CIU3_9GAMM</name>
<evidence type="ECO:0000313" key="2">
    <source>
        <dbReference type="Proteomes" id="UP000244934"/>
    </source>
</evidence>